<accession>A0ACC5VV68</accession>
<gene>
    <name evidence="1" type="ORF">HW452_09545</name>
</gene>
<protein>
    <submittedName>
        <fullName evidence="1">Uncharacterized protein</fullName>
    </submittedName>
</protein>
<evidence type="ECO:0000313" key="2">
    <source>
        <dbReference type="Proteomes" id="UP001319846"/>
    </source>
</evidence>
<comment type="caution">
    <text evidence="1">The sequence shown here is derived from an EMBL/GenBank/DDBJ whole genome shotgun (WGS) entry which is preliminary data.</text>
</comment>
<proteinExistence type="predicted"/>
<name>A0ACC5VV68_9GAMM</name>
<dbReference type="Proteomes" id="UP001319846">
    <property type="component" value="Unassembled WGS sequence"/>
</dbReference>
<reference evidence="1" key="1">
    <citation type="submission" date="2020-06" db="EMBL/GenBank/DDBJ databases">
        <title>Whole Genome Sequence of Halomonas aquamarina MB598.</title>
        <authorList>
            <person name="Pervaiz M."/>
            <person name="Fariq A."/>
            <person name="Yasmin A."/>
            <person name="Welch M."/>
        </authorList>
    </citation>
    <scope>NUCLEOTIDE SEQUENCE</scope>
    <source>
        <strain evidence="1">MB598</strain>
    </source>
</reference>
<dbReference type="EMBL" id="JABYQT010000005">
    <property type="protein sequence ID" value="MBZ5487768.1"/>
    <property type="molecule type" value="Genomic_DNA"/>
</dbReference>
<organism evidence="1 2">
    <name type="scientific">Vreelandella aquamarina</name>
    <dbReference type="NCBI Taxonomy" id="77097"/>
    <lineage>
        <taxon>Bacteria</taxon>
        <taxon>Pseudomonadati</taxon>
        <taxon>Pseudomonadota</taxon>
        <taxon>Gammaproteobacteria</taxon>
        <taxon>Oceanospirillales</taxon>
        <taxon>Halomonadaceae</taxon>
        <taxon>Vreelandella</taxon>
    </lineage>
</organism>
<evidence type="ECO:0000313" key="1">
    <source>
        <dbReference type="EMBL" id="MBZ5487768.1"/>
    </source>
</evidence>
<keyword evidence="2" id="KW-1185">Reference proteome</keyword>
<sequence length="124" mass="13826">MQVRPYSAERISVALGLCVLMLAALPRFMASGHETRQTLIMMGVVLVAVASVVQWRLLAAEQRRLLPRLCLRLVAMFTLGALIMGAWHALFTSWISWEVFISHAATCGLLLHTLSLWWASEPPP</sequence>